<name>A0A5J9ST09_9POAL</name>
<sequence length="114" mass="13119">MELVQKFEEFQTQSKHPLMNIVPTDDPLTWLQVRDGSFIGRWLRGCYPRTLARNCEDWLSRHSQGHGMAVEHEDDDCHAGPELRIVLDAEESDVDAPQHLLLPVFVGWGAIKQR</sequence>
<dbReference type="AlphaFoldDB" id="A0A5J9ST09"/>
<protein>
    <submittedName>
        <fullName evidence="1">Uncharacterized protein</fullName>
    </submittedName>
</protein>
<gene>
    <name evidence="1" type="ORF">EJB05_52376</name>
</gene>
<reference evidence="1 2" key="1">
    <citation type="journal article" date="2019" name="Sci. Rep.">
        <title>A high-quality genome of Eragrostis curvula grass provides insights into Poaceae evolution and supports new strategies to enhance forage quality.</title>
        <authorList>
            <person name="Carballo J."/>
            <person name="Santos B.A.C.M."/>
            <person name="Zappacosta D."/>
            <person name="Garbus I."/>
            <person name="Selva J.P."/>
            <person name="Gallo C.A."/>
            <person name="Diaz A."/>
            <person name="Albertini E."/>
            <person name="Caccamo M."/>
            <person name="Echenique V."/>
        </authorList>
    </citation>
    <scope>NUCLEOTIDE SEQUENCE [LARGE SCALE GENOMIC DNA]</scope>
    <source>
        <strain evidence="2">cv. Victoria</strain>
        <tissue evidence="1">Leaf</tissue>
    </source>
</reference>
<feature type="non-terminal residue" evidence="1">
    <location>
        <position position="1"/>
    </location>
</feature>
<dbReference type="EMBL" id="RWGY01000359">
    <property type="protein sequence ID" value="TVU02151.1"/>
    <property type="molecule type" value="Genomic_DNA"/>
</dbReference>
<keyword evidence="2" id="KW-1185">Reference proteome</keyword>
<dbReference type="Gramene" id="TVU02151">
    <property type="protein sequence ID" value="TVU02151"/>
    <property type="gene ID" value="EJB05_52376"/>
</dbReference>
<comment type="caution">
    <text evidence="1">The sequence shown here is derived from an EMBL/GenBank/DDBJ whole genome shotgun (WGS) entry which is preliminary data.</text>
</comment>
<dbReference type="Proteomes" id="UP000324897">
    <property type="component" value="Unassembled WGS sequence"/>
</dbReference>
<evidence type="ECO:0000313" key="1">
    <source>
        <dbReference type="EMBL" id="TVU02151.1"/>
    </source>
</evidence>
<accession>A0A5J9ST09</accession>
<organism evidence="1 2">
    <name type="scientific">Eragrostis curvula</name>
    <name type="common">weeping love grass</name>
    <dbReference type="NCBI Taxonomy" id="38414"/>
    <lineage>
        <taxon>Eukaryota</taxon>
        <taxon>Viridiplantae</taxon>
        <taxon>Streptophyta</taxon>
        <taxon>Embryophyta</taxon>
        <taxon>Tracheophyta</taxon>
        <taxon>Spermatophyta</taxon>
        <taxon>Magnoliopsida</taxon>
        <taxon>Liliopsida</taxon>
        <taxon>Poales</taxon>
        <taxon>Poaceae</taxon>
        <taxon>PACMAD clade</taxon>
        <taxon>Chloridoideae</taxon>
        <taxon>Eragrostideae</taxon>
        <taxon>Eragrostidinae</taxon>
        <taxon>Eragrostis</taxon>
    </lineage>
</organism>
<evidence type="ECO:0000313" key="2">
    <source>
        <dbReference type="Proteomes" id="UP000324897"/>
    </source>
</evidence>
<proteinExistence type="predicted"/>